<gene>
    <name evidence="1" type="ORF">CA13_18070</name>
</gene>
<dbReference type="Proteomes" id="UP000315010">
    <property type="component" value="Unassembled WGS sequence"/>
</dbReference>
<dbReference type="AlphaFoldDB" id="A0A5C5YZ59"/>
<name>A0A5C5YZ59_9BACT</name>
<evidence type="ECO:0000313" key="1">
    <source>
        <dbReference type="EMBL" id="TWT80392.1"/>
    </source>
</evidence>
<comment type="caution">
    <text evidence="1">The sequence shown here is derived from an EMBL/GenBank/DDBJ whole genome shotgun (WGS) entry which is preliminary data.</text>
</comment>
<sequence>MPQAIFISIDRERRYLTPIRAGKTNARKDILSRAGVSILLATVLFTRVSGQHFAKCVLVVG</sequence>
<dbReference type="EMBL" id="SJPJ01000001">
    <property type="protein sequence ID" value="TWT80392.1"/>
    <property type="molecule type" value="Genomic_DNA"/>
</dbReference>
<proteinExistence type="predicted"/>
<organism evidence="1 2">
    <name type="scientific">Novipirellula herctigrandis</name>
    <dbReference type="NCBI Taxonomy" id="2527986"/>
    <lineage>
        <taxon>Bacteria</taxon>
        <taxon>Pseudomonadati</taxon>
        <taxon>Planctomycetota</taxon>
        <taxon>Planctomycetia</taxon>
        <taxon>Pirellulales</taxon>
        <taxon>Pirellulaceae</taxon>
        <taxon>Novipirellula</taxon>
    </lineage>
</organism>
<accession>A0A5C5YZ59</accession>
<protein>
    <submittedName>
        <fullName evidence="1">Uncharacterized protein</fullName>
    </submittedName>
</protein>
<keyword evidence="2" id="KW-1185">Reference proteome</keyword>
<reference evidence="1 2" key="1">
    <citation type="submission" date="2019-02" db="EMBL/GenBank/DDBJ databases">
        <title>Deep-cultivation of Planctomycetes and their phenomic and genomic characterization uncovers novel biology.</title>
        <authorList>
            <person name="Wiegand S."/>
            <person name="Jogler M."/>
            <person name="Boedeker C."/>
            <person name="Pinto D."/>
            <person name="Vollmers J."/>
            <person name="Rivas-Marin E."/>
            <person name="Kohn T."/>
            <person name="Peeters S.H."/>
            <person name="Heuer A."/>
            <person name="Rast P."/>
            <person name="Oberbeckmann S."/>
            <person name="Bunk B."/>
            <person name="Jeske O."/>
            <person name="Meyerdierks A."/>
            <person name="Storesund J.E."/>
            <person name="Kallscheuer N."/>
            <person name="Luecker S."/>
            <person name="Lage O.M."/>
            <person name="Pohl T."/>
            <person name="Merkel B.J."/>
            <person name="Hornburger P."/>
            <person name="Mueller R.-W."/>
            <person name="Bruemmer F."/>
            <person name="Labrenz M."/>
            <person name="Spormann A.M."/>
            <person name="Op Den Camp H."/>
            <person name="Overmann J."/>
            <person name="Amann R."/>
            <person name="Jetten M.S.M."/>
            <person name="Mascher T."/>
            <person name="Medema M.H."/>
            <person name="Devos D.P."/>
            <person name="Kaster A.-K."/>
            <person name="Ovreas L."/>
            <person name="Rohde M."/>
            <person name="Galperin M.Y."/>
            <person name="Jogler C."/>
        </authorList>
    </citation>
    <scope>NUCLEOTIDE SEQUENCE [LARGE SCALE GENOMIC DNA]</scope>
    <source>
        <strain evidence="1 2">CA13</strain>
    </source>
</reference>
<evidence type="ECO:0000313" key="2">
    <source>
        <dbReference type="Proteomes" id="UP000315010"/>
    </source>
</evidence>